<dbReference type="Proteomes" id="UP000886891">
    <property type="component" value="Unassembled WGS sequence"/>
</dbReference>
<evidence type="ECO:0000313" key="2">
    <source>
        <dbReference type="Proteomes" id="UP000886891"/>
    </source>
</evidence>
<sequence>MEWMLDAFPLRRLKELLLTRSPHERVFVADDRGETATALKRAGFTVVEDAPTLVVGAGGEGAVNRAKARAGNAKLWLLPDKPHKRCFDTIAFDGVLKLSCKEPDLIIFDKSCDIAGALKESSGALAASVASAVHTAQEDGVELELYAACERLIGWTSDPVGAIELFGAAVALAEAEECIDEYFDVLHEVLRLRGREKAGGFASYLALSLMKQFTKSDFDGIFIGMDRAGIRPLATKFVAFPRAIDFDRRVMFSGGRLPRRTLLTRFARALGCRNGDPGDILNILDDFSIAAEISPGTGVFGAMVERGIVEGIFNGIQN</sequence>
<protein>
    <submittedName>
        <fullName evidence="1">Uncharacterized protein</fullName>
    </submittedName>
</protein>
<comment type="caution">
    <text evidence="1">The sequence shown here is derived from an EMBL/GenBank/DDBJ whole genome shotgun (WGS) entry which is preliminary data.</text>
</comment>
<reference evidence="1" key="2">
    <citation type="journal article" date="2021" name="PeerJ">
        <title>Extensive microbial diversity within the chicken gut microbiome revealed by metagenomics and culture.</title>
        <authorList>
            <person name="Gilroy R."/>
            <person name="Ravi A."/>
            <person name="Getino M."/>
            <person name="Pursley I."/>
            <person name="Horton D.L."/>
            <person name="Alikhan N.F."/>
            <person name="Baker D."/>
            <person name="Gharbi K."/>
            <person name="Hall N."/>
            <person name="Watson M."/>
            <person name="Adriaenssens E.M."/>
            <person name="Foster-Nyarko E."/>
            <person name="Jarju S."/>
            <person name="Secka A."/>
            <person name="Antonio M."/>
            <person name="Oren A."/>
            <person name="Chaudhuri R.R."/>
            <person name="La Ragione R."/>
            <person name="Hildebrand F."/>
            <person name="Pallen M.J."/>
        </authorList>
    </citation>
    <scope>NUCLEOTIDE SEQUENCE</scope>
    <source>
        <strain evidence="1">23406</strain>
    </source>
</reference>
<accession>A0A9D1SX31</accession>
<proteinExistence type="predicted"/>
<evidence type="ECO:0000313" key="1">
    <source>
        <dbReference type="EMBL" id="HIV00248.1"/>
    </source>
</evidence>
<dbReference type="EMBL" id="DVOH01000027">
    <property type="protein sequence ID" value="HIV00248.1"/>
    <property type="molecule type" value="Genomic_DNA"/>
</dbReference>
<gene>
    <name evidence="1" type="ORF">IAB14_03925</name>
</gene>
<dbReference type="AlphaFoldDB" id="A0A9D1SX31"/>
<reference evidence="1" key="1">
    <citation type="submission" date="2020-10" db="EMBL/GenBank/DDBJ databases">
        <authorList>
            <person name="Gilroy R."/>
        </authorList>
    </citation>
    <scope>NUCLEOTIDE SEQUENCE</scope>
    <source>
        <strain evidence="1">23406</strain>
    </source>
</reference>
<name>A0A9D1SX31_9FIRM</name>
<organism evidence="1 2">
    <name type="scientific">Candidatus Stercoripulliclostridium merdipullorum</name>
    <dbReference type="NCBI Taxonomy" id="2840952"/>
    <lineage>
        <taxon>Bacteria</taxon>
        <taxon>Bacillati</taxon>
        <taxon>Bacillota</taxon>
        <taxon>Clostridia</taxon>
        <taxon>Eubacteriales</taxon>
        <taxon>Candidatus Stercoripulliclostridium</taxon>
    </lineage>
</organism>